<evidence type="ECO:0000256" key="1">
    <source>
        <dbReference type="SAM" id="SignalP"/>
    </source>
</evidence>
<protein>
    <submittedName>
        <fullName evidence="2">Uncharacterized protein</fullName>
    </submittedName>
</protein>
<evidence type="ECO:0000313" key="3">
    <source>
        <dbReference type="Proteomes" id="UP001596108"/>
    </source>
</evidence>
<sequence>MKKMLSLVMAIGLLLGIASQASAANGVYVFNPYPNSTGAVPNYIGITKPTGAYQYEIRIQETNNGSRSYYSGKINVPSSGSDIRHTLSNSTKLVLAGGTYKILASVYNSSGTLIGSDVIQVTFL</sequence>
<comment type="caution">
    <text evidence="2">The sequence shown here is derived from an EMBL/GenBank/DDBJ whole genome shotgun (WGS) entry which is preliminary data.</text>
</comment>
<reference evidence="3" key="1">
    <citation type="journal article" date="2019" name="Int. J. Syst. Evol. Microbiol.">
        <title>The Global Catalogue of Microorganisms (GCM) 10K type strain sequencing project: providing services to taxonomists for standard genome sequencing and annotation.</title>
        <authorList>
            <consortium name="The Broad Institute Genomics Platform"/>
            <consortium name="The Broad Institute Genome Sequencing Center for Infectious Disease"/>
            <person name="Wu L."/>
            <person name="Ma J."/>
        </authorList>
    </citation>
    <scope>NUCLEOTIDE SEQUENCE [LARGE SCALE GENOMIC DNA]</scope>
    <source>
        <strain evidence="3">CGMCC 1.18578</strain>
    </source>
</reference>
<name>A0ABW0QVL1_9BACL</name>
<feature type="chain" id="PRO_5046360398" evidence="1">
    <location>
        <begin position="24"/>
        <end position="124"/>
    </location>
</feature>
<dbReference type="EMBL" id="JBHSNC010000006">
    <property type="protein sequence ID" value="MFC5528160.1"/>
    <property type="molecule type" value="Genomic_DNA"/>
</dbReference>
<organism evidence="2 3">
    <name type="scientific">Cohnella yongneupensis</name>
    <dbReference type="NCBI Taxonomy" id="425006"/>
    <lineage>
        <taxon>Bacteria</taxon>
        <taxon>Bacillati</taxon>
        <taxon>Bacillota</taxon>
        <taxon>Bacilli</taxon>
        <taxon>Bacillales</taxon>
        <taxon>Paenibacillaceae</taxon>
        <taxon>Cohnella</taxon>
    </lineage>
</organism>
<accession>A0ABW0QVL1</accession>
<keyword evidence="1" id="KW-0732">Signal</keyword>
<dbReference type="Proteomes" id="UP001596108">
    <property type="component" value="Unassembled WGS sequence"/>
</dbReference>
<evidence type="ECO:0000313" key="2">
    <source>
        <dbReference type="EMBL" id="MFC5528160.1"/>
    </source>
</evidence>
<gene>
    <name evidence="2" type="ORF">ACFPQ4_01645</name>
</gene>
<feature type="signal peptide" evidence="1">
    <location>
        <begin position="1"/>
        <end position="23"/>
    </location>
</feature>
<dbReference type="RefSeq" id="WP_378109979.1">
    <property type="nucleotide sequence ID" value="NZ_JBHSNC010000006.1"/>
</dbReference>
<keyword evidence="3" id="KW-1185">Reference proteome</keyword>
<proteinExistence type="predicted"/>